<dbReference type="SUPFAM" id="SSF54427">
    <property type="entry name" value="NTF2-like"/>
    <property type="match status" value="1"/>
</dbReference>
<sequence>MLASIIIPFVLAPLALTFSPTPVLPLAALPTTFSSASNPQDPTAELQIRNTLSLYPLIIDGKAFDHLDLVFTHDVYANYSAPLGVINGTDALAVILQQSLAPVDTQHLLGTCVVQLVGDVDARTVTYYQASHFGKGLFSGQVLYAYGAYDDSWVKVGKDWRIRQRSLVYYGPTIGNLSIFS</sequence>
<protein>
    <submittedName>
        <fullName evidence="3">SnoaL-like domain-containing protein</fullName>
    </submittedName>
</protein>
<name>A0AAD7I9Z9_9AGAR</name>
<gene>
    <name evidence="3" type="ORF">B0H16DRAFT_1570784</name>
</gene>
<proteinExistence type="predicted"/>
<feature type="domain" description="SnoaL-like" evidence="2">
    <location>
        <begin position="43"/>
        <end position="165"/>
    </location>
</feature>
<dbReference type="InterPro" id="IPR037401">
    <property type="entry name" value="SnoaL-like"/>
</dbReference>
<feature type="chain" id="PRO_5042028009" evidence="1">
    <location>
        <begin position="18"/>
        <end position="181"/>
    </location>
</feature>
<evidence type="ECO:0000313" key="3">
    <source>
        <dbReference type="EMBL" id="KAJ7738403.1"/>
    </source>
</evidence>
<evidence type="ECO:0000256" key="1">
    <source>
        <dbReference type="SAM" id="SignalP"/>
    </source>
</evidence>
<dbReference type="AlphaFoldDB" id="A0AAD7I9Z9"/>
<dbReference type="InterPro" id="IPR032710">
    <property type="entry name" value="NTF2-like_dom_sf"/>
</dbReference>
<accession>A0AAD7I9Z9</accession>
<evidence type="ECO:0000313" key="4">
    <source>
        <dbReference type="Proteomes" id="UP001215598"/>
    </source>
</evidence>
<dbReference type="EMBL" id="JARKIB010000112">
    <property type="protein sequence ID" value="KAJ7738403.1"/>
    <property type="molecule type" value="Genomic_DNA"/>
</dbReference>
<reference evidence="3" key="1">
    <citation type="submission" date="2023-03" db="EMBL/GenBank/DDBJ databases">
        <title>Massive genome expansion in bonnet fungi (Mycena s.s.) driven by repeated elements and novel gene families across ecological guilds.</title>
        <authorList>
            <consortium name="Lawrence Berkeley National Laboratory"/>
            <person name="Harder C.B."/>
            <person name="Miyauchi S."/>
            <person name="Viragh M."/>
            <person name="Kuo A."/>
            <person name="Thoen E."/>
            <person name="Andreopoulos B."/>
            <person name="Lu D."/>
            <person name="Skrede I."/>
            <person name="Drula E."/>
            <person name="Henrissat B."/>
            <person name="Morin E."/>
            <person name="Kohler A."/>
            <person name="Barry K."/>
            <person name="LaButti K."/>
            <person name="Morin E."/>
            <person name="Salamov A."/>
            <person name="Lipzen A."/>
            <person name="Mereny Z."/>
            <person name="Hegedus B."/>
            <person name="Baldrian P."/>
            <person name="Stursova M."/>
            <person name="Weitz H."/>
            <person name="Taylor A."/>
            <person name="Grigoriev I.V."/>
            <person name="Nagy L.G."/>
            <person name="Martin F."/>
            <person name="Kauserud H."/>
        </authorList>
    </citation>
    <scope>NUCLEOTIDE SEQUENCE</scope>
    <source>
        <strain evidence="3">CBHHK182m</strain>
    </source>
</reference>
<evidence type="ECO:0000259" key="2">
    <source>
        <dbReference type="Pfam" id="PF13577"/>
    </source>
</evidence>
<dbReference type="Pfam" id="PF13577">
    <property type="entry name" value="SnoaL_4"/>
    <property type="match status" value="1"/>
</dbReference>
<keyword evidence="4" id="KW-1185">Reference proteome</keyword>
<keyword evidence="1" id="KW-0732">Signal</keyword>
<dbReference type="Proteomes" id="UP001215598">
    <property type="component" value="Unassembled WGS sequence"/>
</dbReference>
<organism evidence="3 4">
    <name type="scientific">Mycena metata</name>
    <dbReference type="NCBI Taxonomy" id="1033252"/>
    <lineage>
        <taxon>Eukaryota</taxon>
        <taxon>Fungi</taxon>
        <taxon>Dikarya</taxon>
        <taxon>Basidiomycota</taxon>
        <taxon>Agaricomycotina</taxon>
        <taxon>Agaricomycetes</taxon>
        <taxon>Agaricomycetidae</taxon>
        <taxon>Agaricales</taxon>
        <taxon>Marasmiineae</taxon>
        <taxon>Mycenaceae</taxon>
        <taxon>Mycena</taxon>
    </lineage>
</organism>
<dbReference type="Gene3D" id="3.10.450.50">
    <property type="match status" value="1"/>
</dbReference>
<feature type="signal peptide" evidence="1">
    <location>
        <begin position="1"/>
        <end position="17"/>
    </location>
</feature>
<comment type="caution">
    <text evidence="3">The sequence shown here is derived from an EMBL/GenBank/DDBJ whole genome shotgun (WGS) entry which is preliminary data.</text>
</comment>